<gene>
    <name evidence="1" type="ORF">AMAG_09564</name>
</gene>
<dbReference type="EMBL" id="GG745348">
    <property type="protein sequence ID" value="KNE65584.1"/>
    <property type="molecule type" value="Genomic_DNA"/>
</dbReference>
<sequence length="56" mass="6286">MALYLHDITWPDNEECAKIAGCIEEQYGFLFVVGFMDSTKAKIQSVLPQVPQPSIL</sequence>
<evidence type="ECO:0000313" key="1">
    <source>
        <dbReference type="EMBL" id="KNE65584.1"/>
    </source>
</evidence>
<evidence type="ECO:0000313" key="2">
    <source>
        <dbReference type="Proteomes" id="UP000054350"/>
    </source>
</evidence>
<dbReference type="VEuPathDB" id="FungiDB:AMAG_09564"/>
<dbReference type="AlphaFoldDB" id="A0A0L0STB7"/>
<reference evidence="2" key="2">
    <citation type="submission" date="2009-11" db="EMBL/GenBank/DDBJ databases">
        <title>The Genome Sequence of Allomyces macrogynus strain ATCC 38327.</title>
        <authorList>
            <consortium name="The Broad Institute Genome Sequencing Platform"/>
            <person name="Russ C."/>
            <person name="Cuomo C."/>
            <person name="Shea T."/>
            <person name="Young S.K."/>
            <person name="Zeng Q."/>
            <person name="Koehrsen M."/>
            <person name="Haas B."/>
            <person name="Borodovsky M."/>
            <person name="Guigo R."/>
            <person name="Alvarado L."/>
            <person name="Berlin A."/>
            <person name="Borenstein D."/>
            <person name="Chen Z."/>
            <person name="Engels R."/>
            <person name="Freedman E."/>
            <person name="Gellesch M."/>
            <person name="Goldberg J."/>
            <person name="Griggs A."/>
            <person name="Gujja S."/>
            <person name="Heiman D."/>
            <person name="Hepburn T."/>
            <person name="Howarth C."/>
            <person name="Jen D."/>
            <person name="Larson L."/>
            <person name="Lewis B."/>
            <person name="Mehta T."/>
            <person name="Park D."/>
            <person name="Pearson M."/>
            <person name="Roberts A."/>
            <person name="Saif S."/>
            <person name="Shenoy N."/>
            <person name="Sisk P."/>
            <person name="Stolte C."/>
            <person name="Sykes S."/>
            <person name="Walk T."/>
            <person name="White J."/>
            <person name="Yandava C."/>
            <person name="Burger G."/>
            <person name="Gray M.W."/>
            <person name="Holland P.W.H."/>
            <person name="King N."/>
            <person name="Lang F.B.F."/>
            <person name="Roger A.J."/>
            <person name="Ruiz-Trillo I."/>
            <person name="Lander E."/>
            <person name="Nusbaum C."/>
        </authorList>
    </citation>
    <scope>NUCLEOTIDE SEQUENCE [LARGE SCALE GENOMIC DNA]</scope>
    <source>
        <strain evidence="2">ATCC 38327</strain>
    </source>
</reference>
<accession>A0A0L0STB7</accession>
<name>A0A0L0STB7_ALLM3</name>
<protein>
    <submittedName>
        <fullName evidence="1">Uncharacterized protein</fullName>
    </submittedName>
</protein>
<keyword evidence="2" id="KW-1185">Reference proteome</keyword>
<proteinExistence type="predicted"/>
<organism evidence="1 2">
    <name type="scientific">Allomyces macrogynus (strain ATCC 38327)</name>
    <name type="common">Allomyces javanicus var. macrogynus</name>
    <dbReference type="NCBI Taxonomy" id="578462"/>
    <lineage>
        <taxon>Eukaryota</taxon>
        <taxon>Fungi</taxon>
        <taxon>Fungi incertae sedis</taxon>
        <taxon>Blastocladiomycota</taxon>
        <taxon>Blastocladiomycetes</taxon>
        <taxon>Blastocladiales</taxon>
        <taxon>Blastocladiaceae</taxon>
        <taxon>Allomyces</taxon>
    </lineage>
</organism>
<reference evidence="1 2" key="1">
    <citation type="submission" date="2009-11" db="EMBL/GenBank/DDBJ databases">
        <title>Annotation of Allomyces macrogynus ATCC 38327.</title>
        <authorList>
            <consortium name="The Broad Institute Genome Sequencing Platform"/>
            <person name="Russ C."/>
            <person name="Cuomo C."/>
            <person name="Burger G."/>
            <person name="Gray M.W."/>
            <person name="Holland P.W.H."/>
            <person name="King N."/>
            <person name="Lang F.B.F."/>
            <person name="Roger A.J."/>
            <person name="Ruiz-Trillo I."/>
            <person name="Young S.K."/>
            <person name="Zeng Q."/>
            <person name="Gargeya S."/>
            <person name="Fitzgerald M."/>
            <person name="Haas B."/>
            <person name="Abouelleil A."/>
            <person name="Alvarado L."/>
            <person name="Arachchi H.M."/>
            <person name="Berlin A."/>
            <person name="Chapman S.B."/>
            <person name="Gearin G."/>
            <person name="Goldberg J."/>
            <person name="Griggs A."/>
            <person name="Gujja S."/>
            <person name="Hansen M."/>
            <person name="Heiman D."/>
            <person name="Howarth C."/>
            <person name="Larimer J."/>
            <person name="Lui A."/>
            <person name="MacDonald P.J.P."/>
            <person name="McCowen C."/>
            <person name="Montmayeur A."/>
            <person name="Murphy C."/>
            <person name="Neiman D."/>
            <person name="Pearson M."/>
            <person name="Priest M."/>
            <person name="Roberts A."/>
            <person name="Saif S."/>
            <person name="Shea T."/>
            <person name="Sisk P."/>
            <person name="Stolte C."/>
            <person name="Sykes S."/>
            <person name="Wortman J."/>
            <person name="Nusbaum C."/>
            <person name="Birren B."/>
        </authorList>
    </citation>
    <scope>NUCLEOTIDE SEQUENCE [LARGE SCALE GENOMIC DNA]</scope>
    <source>
        <strain evidence="1 2">ATCC 38327</strain>
    </source>
</reference>
<dbReference type="Proteomes" id="UP000054350">
    <property type="component" value="Unassembled WGS sequence"/>
</dbReference>